<dbReference type="InterPro" id="IPR005078">
    <property type="entry name" value="Peptidase_C54"/>
</dbReference>
<evidence type="ECO:0000256" key="1">
    <source>
        <dbReference type="ARBA" id="ARBA00004496"/>
    </source>
</evidence>
<evidence type="ECO:0000256" key="6">
    <source>
        <dbReference type="ARBA" id="ARBA00022801"/>
    </source>
</evidence>
<feature type="compositionally biased region" description="Polar residues" evidence="12">
    <location>
        <begin position="381"/>
        <end position="391"/>
    </location>
</feature>
<dbReference type="GO" id="GO:0019786">
    <property type="term" value="F:protein-phosphatidylethanolamide deconjugating activity"/>
    <property type="evidence" value="ECO:0007669"/>
    <property type="project" value="InterPro"/>
</dbReference>
<evidence type="ECO:0000256" key="3">
    <source>
        <dbReference type="ARBA" id="ARBA00022448"/>
    </source>
</evidence>
<comment type="function">
    <text evidence="11">Cysteine protease that plays a key role in autophagy by mediating both proteolytic activation and delipidation of ATG8 family proteins.</text>
</comment>
<dbReference type="GO" id="GO:0035973">
    <property type="term" value="P:aggrephagy"/>
    <property type="evidence" value="ECO:0007669"/>
    <property type="project" value="TreeGrafter"/>
</dbReference>
<dbReference type="Proteomes" id="UP000015104">
    <property type="component" value="Unassembled WGS sequence"/>
</dbReference>
<dbReference type="EC" id="3.4.22.-" evidence="11"/>
<dbReference type="eggNOG" id="KOG2674">
    <property type="taxonomic scope" value="Eukaryota"/>
</dbReference>
<keyword evidence="3" id="KW-0813">Transport</keyword>
<dbReference type="PANTHER" id="PTHR22624:SF49">
    <property type="entry name" value="CYSTEINE PROTEASE"/>
    <property type="match status" value="1"/>
</dbReference>
<gene>
    <name evidence="14" type="primary">107367348</name>
</gene>
<protein>
    <recommendedName>
        <fullName evidence="11">Cysteine protease</fullName>
        <ecNumber evidence="11">3.4.22.-</ecNumber>
    </recommendedName>
</protein>
<name>T1KW09_TETUR</name>
<dbReference type="AlphaFoldDB" id="T1KW09"/>
<dbReference type="Pfam" id="PF03416">
    <property type="entry name" value="Peptidase_C54"/>
    <property type="match status" value="1"/>
</dbReference>
<keyword evidence="8 11" id="KW-0653">Protein transport</keyword>
<feature type="domain" description="Peptidase C54 catalytic" evidence="13">
    <location>
        <begin position="58"/>
        <end position="353"/>
    </location>
</feature>
<evidence type="ECO:0000313" key="15">
    <source>
        <dbReference type="Proteomes" id="UP000015104"/>
    </source>
</evidence>
<evidence type="ECO:0000256" key="12">
    <source>
        <dbReference type="SAM" id="MobiDB-lite"/>
    </source>
</evidence>
<dbReference type="HOGENOM" id="CLU_021259_0_1_1"/>
<dbReference type="KEGG" id="tut:107367348"/>
<sequence>MDGRCPDIINCTQSVATYFVEGIASSLFETRGMTELVPSNDPVWILGEKYSSLHDMDGIKDDIRSKFWITYRKGFPKIDGSGPSSDFGWGCMLRCGQMVLSQALILKHLGRQWRWSKDKKEMIENGSYKTYLKILSLFLDRKASPYSIHQISQMGATEGKAIGTWFGPNTVCQVLKKLSEYDKWNKWAVHICCDNLVIIDEIKESIKEAIALHQPSEDEASTSKSWCDLLLFIPVRLGLNEFNKLYYDAIKNSFRLPQSLGIIGGRPNHALHFIGCVGNEMIYFDPHTTQYAVDPEPLVDIDTKSDEDLANLEFDDSTYHNDNAFRLEFSQLDPSMAMCFYFRSEEDFDSWCTLIHSLLVKNVPQSLFELFKERPYKMLNLSPNENPANSQDDYDTGAIPQPKQSTDLVKESEDEDFEILSGD</sequence>
<keyword evidence="4 11" id="KW-0963">Cytoplasm</keyword>
<keyword evidence="7" id="KW-0788">Thiol protease</keyword>
<evidence type="ECO:0000256" key="4">
    <source>
        <dbReference type="ARBA" id="ARBA00022490"/>
    </source>
</evidence>
<dbReference type="SUPFAM" id="SSF54001">
    <property type="entry name" value="Cysteine proteinases"/>
    <property type="match status" value="1"/>
</dbReference>
<evidence type="ECO:0000256" key="2">
    <source>
        <dbReference type="ARBA" id="ARBA00010958"/>
    </source>
</evidence>
<feature type="region of interest" description="Disordered" evidence="12">
    <location>
        <begin position="381"/>
        <end position="423"/>
    </location>
</feature>
<evidence type="ECO:0000256" key="7">
    <source>
        <dbReference type="ARBA" id="ARBA00022807"/>
    </source>
</evidence>
<reference evidence="14" key="2">
    <citation type="submission" date="2015-06" db="UniProtKB">
        <authorList>
            <consortium name="EnsemblMetazoa"/>
        </authorList>
    </citation>
    <scope>IDENTIFICATION</scope>
</reference>
<dbReference type="InterPro" id="IPR038765">
    <property type="entry name" value="Papain-like_cys_pep_sf"/>
</dbReference>
<dbReference type="GO" id="GO:0016485">
    <property type="term" value="P:protein processing"/>
    <property type="evidence" value="ECO:0007669"/>
    <property type="project" value="TreeGrafter"/>
</dbReference>
<accession>T1KW09</accession>
<organism evidence="14 15">
    <name type="scientific">Tetranychus urticae</name>
    <name type="common">Two-spotted spider mite</name>
    <dbReference type="NCBI Taxonomy" id="32264"/>
    <lineage>
        <taxon>Eukaryota</taxon>
        <taxon>Metazoa</taxon>
        <taxon>Ecdysozoa</taxon>
        <taxon>Arthropoda</taxon>
        <taxon>Chelicerata</taxon>
        <taxon>Arachnida</taxon>
        <taxon>Acari</taxon>
        <taxon>Acariformes</taxon>
        <taxon>Trombidiformes</taxon>
        <taxon>Prostigmata</taxon>
        <taxon>Eleutherengona</taxon>
        <taxon>Raphignathae</taxon>
        <taxon>Tetranychoidea</taxon>
        <taxon>Tetranychidae</taxon>
        <taxon>Tetranychus</taxon>
    </lineage>
</organism>
<evidence type="ECO:0000256" key="8">
    <source>
        <dbReference type="ARBA" id="ARBA00022927"/>
    </source>
</evidence>
<comment type="subcellular location">
    <subcellularLocation>
        <location evidence="1 11">Cytoplasm</location>
    </subcellularLocation>
</comment>
<dbReference type="GO" id="GO:0034727">
    <property type="term" value="P:piecemeal microautophagy of the nucleus"/>
    <property type="evidence" value="ECO:0007669"/>
    <property type="project" value="TreeGrafter"/>
</dbReference>
<evidence type="ECO:0000259" key="13">
    <source>
        <dbReference type="Pfam" id="PF03416"/>
    </source>
</evidence>
<feature type="compositionally biased region" description="Acidic residues" evidence="12">
    <location>
        <begin position="412"/>
        <end position="423"/>
    </location>
</feature>
<dbReference type="GO" id="GO:0000045">
    <property type="term" value="P:autophagosome assembly"/>
    <property type="evidence" value="ECO:0007669"/>
    <property type="project" value="TreeGrafter"/>
</dbReference>
<evidence type="ECO:0000256" key="9">
    <source>
        <dbReference type="ARBA" id="ARBA00023006"/>
    </source>
</evidence>
<keyword evidence="15" id="KW-1185">Reference proteome</keyword>
<evidence type="ECO:0000256" key="5">
    <source>
        <dbReference type="ARBA" id="ARBA00022670"/>
    </source>
</evidence>
<dbReference type="SMR" id="T1KW09"/>
<dbReference type="OrthoDB" id="2960936at2759"/>
<proteinExistence type="inferred from homology"/>
<reference evidence="15" key="1">
    <citation type="submission" date="2011-08" db="EMBL/GenBank/DDBJ databases">
        <authorList>
            <person name="Rombauts S."/>
        </authorList>
    </citation>
    <scope>NUCLEOTIDE SEQUENCE</scope>
    <source>
        <strain evidence="15">London</strain>
    </source>
</reference>
<dbReference type="EMBL" id="CAEY01000630">
    <property type="status" value="NOT_ANNOTATED_CDS"/>
    <property type="molecule type" value="Genomic_DNA"/>
</dbReference>
<dbReference type="STRING" id="32264.T1KW09"/>
<keyword evidence="5 11" id="KW-0645">Protease</keyword>
<dbReference type="InterPro" id="IPR046792">
    <property type="entry name" value="Peptidase_C54_cat"/>
</dbReference>
<dbReference type="GO" id="GO:0005737">
    <property type="term" value="C:cytoplasm"/>
    <property type="evidence" value="ECO:0007669"/>
    <property type="project" value="UniProtKB-SubCell"/>
</dbReference>
<dbReference type="EnsemblMetazoa" id="tetur247g00010.1">
    <property type="protein sequence ID" value="tetur247g00010.1"/>
    <property type="gene ID" value="tetur247g00010"/>
</dbReference>
<comment type="similarity">
    <text evidence="2 11">Belongs to the peptidase C54 family.</text>
</comment>
<comment type="catalytic activity">
    <reaction evidence="10">
        <text>[protein]-C-terminal L-amino acid-glycyl-phosphatidylethanolamide + H2O = [protein]-C-terminal L-amino acid-glycine + a 1,2-diacyl-sn-glycero-3-phosphoethanolamine</text>
        <dbReference type="Rhea" id="RHEA:67548"/>
        <dbReference type="Rhea" id="RHEA-COMP:17323"/>
        <dbReference type="Rhea" id="RHEA-COMP:17324"/>
        <dbReference type="ChEBI" id="CHEBI:15377"/>
        <dbReference type="ChEBI" id="CHEBI:64612"/>
        <dbReference type="ChEBI" id="CHEBI:172940"/>
        <dbReference type="ChEBI" id="CHEBI:172941"/>
    </reaction>
    <physiologicalReaction direction="left-to-right" evidence="10">
        <dbReference type="Rhea" id="RHEA:67549"/>
    </physiologicalReaction>
</comment>
<keyword evidence="9 11" id="KW-0072">Autophagy</keyword>
<dbReference type="GO" id="GO:0000423">
    <property type="term" value="P:mitophagy"/>
    <property type="evidence" value="ECO:0007669"/>
    <property type="project" value="TreeGrafter"/>
</dbReference>
<dbReference type="PANTHER" id="PTHR22624">
    <property type="entry name" value="CYSTEINE PROTEASE ATG4"/>
    <property type="match status" value="1"/>
</dbReference>
<dbReference type="GO" id="GO:0015031">
    <property type="term" value="P:protein transport"/>
    <property type="evidence" value="ECO:0007669"/>
    <property type="project" value="UniProtKB-KW"/>
</dbReference>
<evidence type="ECO:0000256" key="10">
    <source>
        <dbReference type="ARBA" id="ARBA00029362"/>
    </source>
</evidence>
<keyword evidence="6 11" id="KW-0378">Hydrolase</keyword>
<dbReference type="OMA" id="CMIRSTQ"/>
<dbReference type="GO" id="GO:0004197">
    <property type="term" value="F:cysteine-type endopeptidase activity"/>
    <property type="evidence" value="ECO:0007669"/>
    <property type="project" value="TreeGrafter"/>
</dbReference>
<evidence type="ECO:0000256" key="11">
    <source>
        <dbReference type="RuleBase" id="RU363115"/>
    </source>
</evidence>
<evidence type="ECO:0000313" key="14">
    <source>
        <dbReference type="EnsemblMetazoa" id="tetur247g00010.1"/>
    </source>
</evidence>
<dbReference type="EMBL" id="CAEY01000629">
    <property type="status" value="NOT_ANNOTATED_CDS"/>
    <property type="molecule type" value="Genomic_DNA"/>
</dbReference>